<feature type="region of interest" description="Disordered" evidence="1">
    <location>
        <begin position="169"/>
        <end position="191"/>
    </location>
</feature>
<accession>A0AAE0NZI6</accession>
<proteinExistence type="predicted"/>
<protein>
    <submittedName>
        <fullName evidence="2">Uncharacterized protein</fullName>
    </submittedName>
</protein>
<reference evidence="2" key="2">
    <citation type="submission" date="2023-06" db="EMBL/GenBank/DDBJ databases">
        <authorList>
            <consortium name="Lawrence Berkeley National Laboratory"/>
            <person name="Haridas S."/>
            <person name="Hensen N."/>
            <person name="Bonometti L."/>
            <person name="Westerberg I."/>
            <person name="Brannstrom I.O."/>
            <person name="Guillou S."/>
            <person name="Cros-Aarteil S."/>
            <person name="Calhoun S."/>
            <person name="Kuo A."/>
            <person name="Mondo S."/>
            <person name="Pangilinan J."/>
            <person name="Riley R."/>
            <person name="LaButti K."/>
            <person name="Andreopoulos B."/>
            <person name="Lipzen A."/>
            <person name="Chen C."/>
            <person name="Yanf M."/>
            <person name="Daum C."/>
            <person name="Ng V."/>
            <person name="Clum A."/>
            <person name="Steindorff A."/>
            <person name="Ohm R."/>
            <person name="Martin F."/>
            <person name="Silar P."/>
            <person name="Natvig D."/>
            <person name="Lalanne C."/>
            <person name="Gautier V."/>
            <person name="Ament-velasquez S.L."/>
            <person name="Kruys A."/>
            <person name="Hutchinson M.I."/>
            <person name="Powell A.J."/>
            <person name="Barry K."/>
            <person name="Miller A.N."/>
            <person name="Grigoriev I.V."/>
            <person name="Debuchy R."/>
            <person name="Gladieux P."/>
            <person name="Thoren M.H."/>
            <person name="Johannesson H."/>
        </authorList>
    </citation>
    <scope>NUCLEOTIDE SEQUENCE</scope>
    <source>
        <strain evidence="2">CBS 232.78</strain>
    </source>
</reference>
<name>A0AAE0NZI6_9PEZI</name>
<evidence type="ECO:0000256" key="1">
    <source>
        <dbReference type="SAM" id="MobiDB-lite"/>
    </source>
</evidence>
<gene>
    <name evidence="2" type="ORF">B0H63DRAFT_119226</name>
</gene>
<organism evidence="2 3">
    <name type="scientific">Podospora didyma</name>
    <dbReference type="NCBI Taxonomy" id="330526"/>
    <lineage>
        <taxon>Eukaryota</taxon>
        <taxon>Fungi</taxon>
        <taxon>Dikarya</taxon>
        <taxon>Ascomycota</taxon>
        <taxon>Pezizomycotina</taxon>
        <taxon>Sordariomycetes</taxon>
        <taxon>Sordariomycetidae</taxon>
        <taxon>Sordariales</taxon>
        <taxon>Podosporaceae</taxon>
        <taxon>Podospora</taxon>
    </lineage>
</organism>
<sequence>MQLEVAPESYAALKATIRCLFDAQYPPSLFRKSSDAISWVRDLVKEFTALLAHIAQAESGERPADAADLELNAVTLSPRHARICYDIFLKGCEEDVRSQVKQCVDQLIHAIYKLGGVCHLRRNTALDGRVARQYSHLQQVDKGPRPYLTDCLSPPVYVDGKRLEDGELEEMLSGSDSDEEKGRVTYRHPRP</sequence>
<dbReference type="EMBL" id="JAULSW010000002">
    <property type="protein sequence ID" value="KAK3390552.1"/>
    <property type="molecule type" value="Genomic_DNA"/>
</dbReference>
<evidence type="ECO:0000313" key="2">
    <source>
        <dbReference type="EMBL" id="KAK3390552.1"/>
    </source>
</evidence>
<reference evidence="2" key="1">
    <citation type="journal article" date="2023" name="Mol. Phylogenet. Evol.">
        <title>Genome-scale phylogeny and comparative genomics of the fungal order Sordariales.</title>
        <authorList>
            <person name="Hensen N."/>
            <person name="Bonometti L."/>
            <person name="Westerberg I."/>
            <person name="Brannstrom I.O."/>
            <person name="Guillou S."/>
            <person name="Cros-Aarteil S."/>
            <person name="Calhoun S."/>
            <person name="Haridas S."/>
            <person name="Kuo A."/>
            <person name="Mondo S."/>
            <person name="Pangilinan J."/>
            <person name="Riley R."/>
            <person name="LaButti K."/>
            <person name="Andreopoulos B."/>
            <person name="Lipzen A."/>
            <person name="Chen C."/>
            <person name="Yan M."/>
            <person name="Daum C."/>
            <person name="Ng V."/>
            <person name="Clum A."/>
            <person name="Steindorff A."/>
            <person name="Ohm R.A."/>
            <person name="Martin F."/>
            <person name="Silar P."/>
            <person name="Natvig D.O."/>
            <person name="Lalanne C."/>
            <person name="Gautier V."/>
            <person name="Ament-Velasquez S.L."/>
            <person name="Kruys A."/>
            <person name="Hutchinson M.I."/>
            <person name="Powell A.J."/>
            <person name="Barry K."/>
            <person name="Miller A.N."/>
            <person name="Grigoriev I.V."/>
            <person name="Debuchy R."/>
            <person name="Gladieux P."/>
            <person name="Hiltunen Thoren M."/>
            <person name="Johannesson H."/>
        </authorList>
    </citation>
    <scope>NUCLEOTIDE SEQUENCE</scope>
    <source>
        <strain evidence="2">CBS 232.78</strain>
    </source>
</reference>
<evidence type="ECO:0000313" key="3">
    <source>
        <dbReference type="Proteomes" id="UP001285441"/>
    </source>
</evidence>
<dbReference type="Proteomes" id="UP001285441">
    <property type="component" value="Unassembled WGS sequence"/>
</dbReference>
<keyword evidence="3" id="KW-1185">Reference proteome</keyword>
<dbReference type="AlphaFoldDB" id="A0AAE0NZI6"/>
<comment type="caution">
    <text evidence="2">The sequence shown here is derived from an EMBL/GenBank/DDBJ whole genome shotgun (WGS) entry which is preliminary data.</text>
</comment>